<dbReference type="Proteomes" id="UP001321473">
    <property type="component" value="Unassembled WGS sequence"/>
</dbReference>
<feature type="domain" description="Mutator-like transposase" evidence="2">
    <location>
        <begin position="2"/>
        <end position="82"/>
    </location>
</feature>
<proteinExistence type="predicted"/>
<keyword evidence="4" id="KW-1185">Reference proteome</keyword>
<feature type="region of interest" description="Disordered" evidence="1">
    <location>
        <begin position="1"/>
        <end position="23"/>
    </location>
</feature>
<evidence type="ECO:0000313" key="3">
    <source>
        <dbReference type="EMBL" id="KAK8784549.1"/>
    </source>
</evidence>
<evidence type="ECO:0000313" key="4">
    <source>
        <dbReference type="Proteomes" id="UP001321473"/>
    </source>
</evidence>
<accession>A0AAQ4FBM9</accession>
<name>A0AAQ4FBM9_AMBAM</name>
<comment type="caution">
    <text evidence="3">The sequence shown here is derived from an EMBL/GenBank/DDBJ whole genome shotgun (WGS) entry which is preliminary data.</text>
</comment>
<protein>
    <recommendedName>
        <fullName evidence="2">Mutator-like transposase domain-containing protein</fullName>
    </recommendedName>
</protein>
<feature type="non-terminal residue" evidence="3">
    <location>
        <position position="132"/>
    </location>
</feature>
<dbReference type="Pfam" id="PF20700">
    <property type="entry name" value="Mutator"/>
    <property type="match status" value="1"/>
</dbReference>
<dbReference type="InterPro" id="IPR049012">
    <property type="entry name" value="Mutator_transp_dom"/>
</dbReference>
<evidence type="ECO:0000256" key="1">
    <source>
        <dbReference type="SAM" id="MobiDB-lite"/>
    </source>
</evidence>
<sequence>MGTALQNLVDRKKAQGESLGGRGKLAQEKIKKITNYYGYALRSNSNDVPGMKKAVEATLLHMTSTDDVPNHSKCPECADSWCKFNRALANGEHPPPHKSALSACVGAALEPVFARLCDENLLARCSDGKTQN</sequence>
<evidence type="ECO:0000259" key="2">
    <source>
        <dbReference type="Pfam" id="PF20700"/>
    </source>
</evidence>
<organism evidence="3 4">
    <name type="scientific">Amblyomma americanum</name>
    <name type="common">Lone star tick</name>
    <dbReference type="NCBI Taxonomy" id="6943"/>
    <lineage>
        <taxon>Eukaryota</taxon>
        <taxon>Metazoa</taxon>
        <taxon>Ecdysozoa</taxon>
        <taxon>Arthropoda</taxon>
        <taxon>Chelicerata</taxon>
        <taxon>Arachnida</taxon>
        <taxon>Acari</taxon>
        <taxon>Parasitiformes</taxon>
        <taxon>Ixodida</taxon>
        <taxon>Ixodoidea</taxon>
        <taxon>Ixodidae</taxon>
        <taxon>Amblyomminae</taxon>
        <taxon>Amblyomma</taxon>
    </lineage>
</organism>
<dbReference type="AlphaFoldDB" id="A0AAQ4FBM9"/>
<dbReference type="EMBL" id="JARKHS020004476">
    <property type="protein sequence ID" value="KAK8784549.1"/>
    <property type="molecule type" value="Genomic_DNA"/>
</dbReference>
<reference evidence="3 4" key="1">
    <citation type="journal article" date="2023" name="Arcadia Sci">
        <title>De novo assembly of a long-read Amblyomma americanum tick genome.</title>
        <authorList>
            <person name="Chou S."/>
            <person name="Poskanzer K.E."/>
            <person name="Rollins M."/>
            <person name="Thuy-Boun P.S."/>
        </authorList>
    </citation>
    <scope>NUCLEOTIDE SEQUENCE [LARGE SCALE GENOMIC DNA]</scope>
    <source>
        <strain evidence="3">F_SG_1</strain>
        <tissue evidence="3">Salivary glands</tissue>
    </source>
</reference>
<gene>
    <name evidence="3" type="ORF">V5799_009084</name>
</gene>